<evidence type="ECO:0000259" key="1">
    <source>
        <dbReference type="PROSITE" id="PS50280"/>
    </source>
</evidence>
<dbReference type="PANTHER" id="PTHR47332:SF2">
    <property type="entry name" value="SET-6"/>
    <property type="match status" value="1"/>
</dbReference>
<organism evidence="2 3">
    <name type="scientific">Neohortaea acidophila</name>
    <dbReference type="NCBI Taxonomy" id="245834"/>
    <lineage>
        <taxon>Eukaryota</taxon>
        <taxon>Fungi</taxon>
        <taxon>Dikarya</taxon>
        <taxon>Ascomycota</taxon>
        <taxon>Pezizomycotina</taxon>
        <taxon>Dothideomycetes</taxon>
        <taxon>Dothideomycetidae</taxon>
        <taxon>Mycosphaerellales</taxon>
        <taxon>Teratosphaeriaceae</taxon>
        <taxon>Neohortaea</taxon>
    </lineage>
</organism>
<dbReference type="SMART" id="SM00317">
    <property type="entry name" value="SET"/>
    <property type="match status" value="1"/>
</dbReference>
<evidence type="ECO:0000313" key="2">
    <source>
        <dbReference type="EMBL" id="KAF2483439.1"/>
    </source>
</evidence>
<dbReference type="InterPro" id="IPR046341">
    <property type="entry name" value="SET_dom_sf"/>
</dbReference>
<dbReference type="OrthoDB" id="265717at2759"/>
<gene>
    <name evidence="2" type="ORF">BDY17DRAFT_147729</name>
</gene>
<dbReference type="Pfam" id="PF00856">
    <property type="entry name" value="SET"/>
    <property type="match status" value="1"/>
</dbReference>
<accession>A0A6A6PTK0</accession>
<dbReference type="AlphaFoldDB" id="A0A6A6PTK0"/>
<dbReference type="EMBL" id="MU001635">
    <property type="protein sequence ID" value="KAF2483439.1"/>
    <property type="molecule type" value="Genomic_DNA"/>
</dbReference>
<dbReference type="GeneID" id="54470596"/>
<dbReference type="SUPFAM" id="SSF82199">
    <property type="entry name" value="SET domain"/>
    <property type="match status" value="1"/>
</dbReference>
<dbReference type="InterPro" id="IPR053185">
    <property type="entry name" value="SET_domain_protein"/>
</dbReference>
<dbReference type="RefSeq" id="XP_033590009.1">
    <property type="nucleotide sequence ID" value="XM_033729594.1"/>
</dbReference>
<dbReference type="Proteomes" id="UP000799767">
    <property type="component" value="Unassembled WGS sequence"/>
</dbReference>
<name>A0A6A6PTK0_9PEZI</name>
<dbReference type="Gene3D" id="2.170.270.10">
    <property type="entry name" value="SET domain"/>
    <property type="match status" value="1"/>
</dbReference>
<reference evidence="2" key="1">
    <citation type="journal article" date="2020" name="Stud. Mycol.">
        <title>101 Dothideomycetes genomes: a test case for predicting lifestyles and emergence of pathogens.</title>
        <authorList>
            <person name="Haridas S."/>
            <person name="Albert R."/>
            <person name="Binder M."/>
            <person name="Bloem J."/>
            <person name="Labutti K."/>
            <person name="Salamov A."/>
            <person name="Andreopoulos B."/>
            <person name="Baker S."/>
            <person name="Barry K."/>
            <person name="Bills G."/>
            <person name="Bluhm B."/>
            <person name="Cannon C."/>
            <person name="Castanera R."/>
            <person name="Culley D."/>
            <person name="Daum C."/>
            <person name="Ezra D."/>
            <person name="Gonzalez J."/>
            <person name="Henrissat B."/>
            <person name="Kuo A."/>
            <person name="Liang C."/>
            <person name="Lipzen A."/>
            <person name="Lutzoni F."/>
            <person name="Magnuson J."/>
            <person name="Mondo S."/>
            <person name="Nolan M."/>
            <person name="Ohm R."/>
            <person name="Pangilinan J."/>
            <person name="Park H.-J."/>
            <person name="Ramirez L."/>
            <person name="Alfaro M."/>
            <person name="Sun H."/>
            <person name="Tritt A."/>
            <person name="Yoshinaga Y."/>
            <person name="Zwiers L.-H."/>
            <person name="Turgeon B."/>
            <person name="Goodwin S."/>
            <person name="Spatafora J."/>
            <person name="Crous P."/>
            <person name="Grigoriev I."/>
        </authorList>
    </citation>
    <scope>NUCLEOTIDE SEQUENCE</scope>
    <source>
        <strain evidence="2">CBS 113389</strain>
    </source>
</reference>
<feature type="domain" description="SET" evidence="1">
    <location>
        <begin position="1"/>
        <end position="161"/>
    </location>
</feature>
<dbReference type="InterPro" id="IPR001214">
    <property type="entry name" value="SET_dom"/>
</dbReference>
<evidence type="ECO:0000313" key="3">
    <source>
        <dbReference type="Proteomes" id="UP000799767"/>
    </source>
</evidence>
<dbReference type="PANTHER" id="PTHR47332">
    <property type="entry name" value="SET DOMAIN-CONTAINING PROTEIN 5"/>
    <property type="match status" value="1"/>
</dbReference>
<keyword evidence="3" id="KW-1185">Reference proteome</keyword>
<protein>
    <recommendedName>
        <fullName evidence="1">SET domain-containing protein</fullName>
    </recommendedName>
</protein>
<proteinExistence type="predicted"/>
<sequence>MYTIRTAGLKGLGVFATTHIPRGTRIVAEAPLVTVKGEREVYGAITRLPQRDIAFIRALSVNAGNNAISILDRARAAWNLISTSTLPTPSIVRDYSALLSAFRNNNFDLGAGVQALFTEISRFNHSCIPSCQGNFNSALGKFTVHATRGIEAGEEMTVSYLGESGVALREERRGRLWRGFGFWCGCGICDEVSDDGGSEGRRTGMRDRLREFAMGSADSNGRGHVEVDVLGELIGLFESEGLGGRELGMIYLSVAEKHAHLGNHEDARRSAARGLRIEETCVGSDSPLYHDSVQRMRRMSMQLTDEAP</sequence>
<dbReference type="CDD" id="cd20071">
    <property type="entry name" value="SET_SMYD"/>
    <property type="match status" value="1"/>
</dbReference>
<dbReference type="PROSITE" id="PS50280">
    <property type="entry name" value="SET"/>
    <property type="match status" value="1"/>
</dbReference>